<accession>A0A9W5WWK8</accession>
<feature type="compositionally biased region" description="Low complexity" evidence="1">
    <location>
        <begin position="267"/>
        <end position="293"/>
    </location>
</feature>
<dbReference type="SUPFAM" id="SSF48464">
    <property type="entry name" value="ENTH/VHS domain"/>
    <property type="match status" value="1"/>
</dbReference>
<dbReference type="GO" id="GO:0005886">
    <property type="term" value="C:plasma membrane"/>
    <property type="evidence" value="ECO:0007669"/>
    <property type="project" value="TreeGrafter"/>
</dbReference>
<dbReference type="Proteomes" id="UP001057455">
    <property type="component" value="Unassembled WGS sequence"/>
</dbReference>
<dbReference type="GO" id="GO:0030276">
    <property type="term" value="F:clathrin binding"/>
    <property type="evidence" value="ECO:0007669"/>
    <property type="project" value="TreeGrafter"/>
</dbReference>
<dbReference type="PANTHER" id="PTHR12276">
    <property type="entry name" value="EPSIN/ENT-RELATED"/>
    <property type="match status" value="1"/>
</dbReference>
<protein>
    <submittedName>
        <fullName evidence="3">ENTH domain-containing, putative</fullName>
    </submittedName>
</protein>
<dbReference type="PANTHER" id="PTHR12276:SF45">
    <property type="entry name" value="CLATHRIN INTERACTOR 1"/>
    <property type="match status" value="1"/>
</dbReference>
<organism evidence="3 4">
    <name type="scientific">Babesia ovis</name>
    <dbReference type="NCBI Taxonomy" id="5869"/>
    <lineage>
        <taxon>Eukaryota</taxon>
        <taxon>Sar</taxon>
        <taxon>Alveolata</taxon>
        <taxon>Apicomplexa</taxon>
        <taxon>Aconoidasida</taxon>
        <taxon>Piroplasmida</taxon>
        <taxon>Babesiidae</taxon>
        <taxon>Babesia</taxon>
    </lineage>
</organism>
<dbReference type="GO" id="GO:0030125">
    <property type="term" value="C:clathrin vesicle coat"/>
    <property type="evidence" value="ECO:0007669"/>
    <property type="project" value="TreeGrafter"/>
</dbReference>
<reference evidence="3" key="1">
    <citation type="submission" date="2019-12" db="EMBL/GenBank/DDBJ databases">
        <title>Genome sequence of Babesia ovis.</title>
        <authorList>
            <person name="Yamagishi J."/>
            <person name="Sevinc F."/>
            <person name="Xuan X."/>
        </authorList>
    </citation>
    <scope>NUCLEOTIDE SEQUENCE</scope>
    <source>
        <strain evidence="3">Selcuk</strain>
    </source>
</reference>
<dbReference type="InterPro" id="IPR008942">
    <property type="entry name" value="ENTH_VHS"/>
</dbReference>
<keyword evidence="4" id="KW-1185">Reference proteome</keyword>
<proteinExistence type="predicted"/>
<evidence type="ECO:0000313" key="3">
    <source>
        <dbReference type="EMBL" id="GFE55722.1"/>
    </source>
</evidence>
<dbReference type="GO" id="GO:0006897">
    <property type="term" value="P:endocytosis"/>
    <property type="evidence" value="ECO:0007669"/>
    <property type="project" value="TreeGrafter"/>
</dbReference>
<feature type="region of interest" description="Disordered" evidence="1">
    <location>
        <begin position="233"/>
        <end position="345"/>
    </location>
</feature>
<evidence type="ECO:0000259" key="2">
    <source>
        <dbReference type="PROSITE" id="PS50942"/>
    </source>
</evidence>
<comment type="caution">
    <text evidence="3">The sequence shown here is derived from an EMBL/GenBank/DDBJ whole genome shotgun (WGS) entry which is preliminary data.</text>
</comment>
<dbReference type="PROSITE" id="PS50942">
    <property type="entry name" value="ENTH"/>
    <property type="match status" value="1"/>
</dbReference>
<dbReference type="InterPro" id="IPR013809">
    <property type="entry name" value="ENTH"/>
</dbReference>
<evidence type="ECO:0000256" key="1">
    <source>
        <dbReference type="SAM" id="MobiDB-lite"/>
    </source>
</evidence>
<feature type="compositionally biased region" description="Low complexity" evidence="1">
    <location>
        <begin position="309"/>
        <end position="325"/>
    </location>
</feature>
<dbReference type="AlphaFoldDB" id="A0A9W5WWK8"/>
<dbReference type="OrthoDB" id="4033880at2759"/>
<evidence type="ECO:0000313" key="4">
    <source>
        <dbReference type="Proteomes" id="UP001057455"/>
    </source>
</evidence>
<dbReference type="SMART" id="SM00273">
    <property type="entry name" value="ENTH"/>
    <property type="match status" value="1"/>
</dbReference>
<dbReference type="Gene3D" id="1.25.40.90">
    <property type="match status" value="1"/>
</dbReference>
<dbReference type="GO" id="GO:0005768">
    <property type="term" value="C:endosome"/>
    <property type="evidence" value="ECO:0007669"/>
    <property type="project" value="TreeGrafter"/>
</dbReference>
<dbReference type="EMBL" id="BLIY01000024">
    <property type="protein sequence ID" value="GFE55722.1"/>
    <property type="molecule type" value="Genomic_DNA"/>
</dbReference>
<dbReference type="GO" id="GO:0005543">
    <property type="term" value="F:phospholipid binding"/>
    <property type="evidence" value="ECO:0007669"/>
    <property type="project" value="TreeGrafter"/>
</dbReference>
<gene>
    <name evidence="3" type="ORF">BaOVIS_031260</name>
</gene>
<dbReference type="Pfam" id="PF01417">
    <property type="entry name" value="ENTH"/>
    <property type="match status" value="1"/>
</dbReference>
<sequence length="444" mass="50605">MEGTNASKQQVLLLTISEINKRLKQALYSSDAGCPETVFYELSQATHDVIFRERIFKATWRCLNSSVSRCRRIQKALTLLMYLVLNGHEACISEIFNHIDEITALHNLVFPVNSRDIECIIKEKAVNLVNLVCDPKLVAKKRREVEELRSRFVGVTSNKGRVETQVLHKPIYTVDPKNTISWSLPQAATQKWNALSQLIKNTGVNLNKKYNIFDRAKHGSDYNHDSTDTYPLLRSVGDKTDVSHPNRSSRALGRKYKTLGNPEYTFRNSLRQSSESSFSLSTSDSGSYSSGDSSDYDRHRRSAHRRSVDSLSESTSTSNSSWGRSQELRKGGSKNKEYPSNFMRTKNNGYRNELVVSKYDRPMSMDHIGGYVSRMNKHAIDDLGAASHYKMEHGHTLAEHMGHLSIHSGHQHTDAYPRSSPTYRIDDLAAFQYDHDRRRDRGRL</sequence>
<name>A0A9W5WWK8_BABOV</name>
<feature type="compositionally biased region" description="Basic and acidic residues" evidence="1">
    <location>
        <begin position="326"/>
        <end position="337"/>
    </location>
</feature>
<feature type="domain" description="ENTH" evidence="2">
    <location>
        <begin position="11"/>
        <end position="142"/>
    </location>
</feature>
<dbReference type="CDD" id="cd03571">
    <property type="entry name" value="ENTH"/>
    <property type="match status" value="1"/>
</dbReference>